<evidence type="ECO:0000259" key="1">
    <source>
        <dbReference type="Pfam" id="PF24457"/>
    </source>
</evidence>
<sequence length="108" mass="11383">METATLVGEQLSQFCPVTNHYECSDGKHLLVTIPRLDASTVQEMLGVRVPIVKMHLPDKADVFLADADAVVLDADGDPANGMTPLVSVPGCESFADALAAAGYELVTP</sequence>
<dbReference type="STRING" id="228230.RMCC_1406"/>
<dbReference type="AlphaFoldDB" id="A0A117I9B0"/>
<proteinExistence type="predicted"/>
<feature type="domain" description="DUF7572" evidence="1">
    <location>
        <begin position="3"/>
        <end position="104"/>
    </location>
</feature>
<reference evidence="3" key="1">
    <citation type="journal article" date="2016" name="Genome Announc.">
        <title>Draft Genome Sequences of Five Rapidly Growing Mycobacterium Species, M. thermoresistibile, M. fortuitum subsp. acetamidolyticum, M. canariasense, M. brisbanense, and M. novocastrense.</title>
        <authorList>
            <person name="Katahira K."/>
            <person name="Ogura Y."/>
            <person name="Gotoh Y."/>
            <person name="Hayashi T."/>
        </authorList>
    </citation>
    <scope>NUCLEOTIDE SEQUENCE [LARGE SCALE GENOMIC DNA]</scope>
    <source>
        <strain evidence="3">JCM15298</strain>
    </source>
</reference>
<dbReference type="OrthoDB" id="4764624at2"/>
<evidence type="ECO:0000313" key="3">
    <source>
        <dbReference type="Proteomes" id="UP000069443"/>
    </source>
</evidence>
<evidence type="ECO:0000313" key="2">
    <source>
        <dbReference type="EMBL" id="GAS94440.1"/>
    </source>
</evidence>
<dbReference type="Pfam" id="PF24457">
    <property type="entry name" value="DUF7572"/>
    <property type="match status" value="1"/>
</dbReference>
<gene>
    <name evidence="2" type="ORF">RMCC_1406</name>
</gene>
<name>A0A117I9B0_MYCCR</name>
<dbReference type="InterPro" id="IPR055994">
    <property type="entry name" value="DUF7572"/>
</dbReference>
<dbReference type="EMBL" id="BCSY01000035">
    <property type="protein sequence ID" value="GAS94440.1"/>
    <property type="molecule type" value="Genomic_DNA"/>
</dbReference>
<organism evidence="2 3">
    <name type="scientific">Mycolicibacterium canariasense</name>
    <name type="common">Mycobacterium canariasense</name>
    <dbReference type="NCBI Taxonomy" id="228230"/>
    <lineage>
        <taxon>Bacteria</taxon>
        <taxon>Bacillati</taxon>
        <taxon>Actinomycetota</taxon>
        <taxon>Actinomycetes</taxon>
        <taxon>Mycobacteriales</taxon>
        <taxon>Mycobacteriaceae</taxon>
        <taxon>Mycolicibacterium</taxon>
    </lineage>
</organism>
<protein>
    <submittedName>
        <fullName evidence="2">Gp21</fullName>
    </submittedName>
</protein>
<accession>A0A117I9B0</accession>
<reference evidence="3" key="2">
    <citation type="submission" date="2016-02" db="EMBL/GenBank/DDBJ databases">
        <title>Draft genome sequence of five rapidly growing Mycobacterium species.</title>
        <authorList>
            <person name="Katahira K."/>
            <person name="Gotou Y."/>
            <person name="Iida K."/>
            <person name="Ogura Y."/>
            <person name="Hayashi T."/>
        </authorList>
    </citation>
    <scope>NUCLEOTIDE SEQUENCE [LARGE SCALE GENOMIC DNA]</scope>
    <source>
        <strain evidence="3">JCM15298</strain>
    </source>
</reference>
<keyword evidence="3" id="KW-1185">Reference proteome</keyword>
<dbReference type="RefSeq" id="WP_062656119.1">
    <property type="nucleotide sequence ID" value="NZ_BCSY01000035.1"/>
</dbReference>
<dbReference type="Proteomes" id="UP000069443">
    <property type="component" value="Unassembled WGS sequence"/>
</dbReference>
<comment type="caution">
    <text evidence="2">The sequence shown here is derived from an EMBL/GenBank/DDBJ whole genome shotgun (WGS) entry which is preliminary data.</text>
</comment>